<dbReference type="PROSITE" id="PS50181">
    <property type="entry name" value="FBOX"/>
    <property type="match status" value="1"/>
</dbReference>
<sequence length="547" mass="62281">MTTSNIATLPKLPKEAIRLAHLLEAFFQTEKSWTGLLHPEQRVLITFIAQNYETGSPPAKSATRLDNNLAYYPMIWTHKEHRVEKAIQKTVDLASPLLERSWRSQLGAKSILDLPVELIRLIERELSDNELYNLCQANRDLYRILSGRLCWRGMQDQRAFEQSLRRNNKESFIKAIEALSNVPETVPWNATPLYGMVNNKNIKWIQFLVSKDGLLGCALRALIQRTLHRIRYMIWRGHERYNSDDWRSTENCLKWGADPNYHFEDGSSWICETIKSSTSAYWGWGQYVAQEKQERAETEERAYRYVKLLLAHGADPNSMGLLGSPPEIASEMVPVLHVACLYDHPKIMQVLLEAGADLNAKDARGRTPLHMLFKSSLSKSSYHGIPFDILLADPTVKIDERDNYGCTPLHAAATCRYNIPATLEFAKKVVRMPDEVDINSQDSQGRTPLWDCVAFNQYDMTRLLLAQDRLDPNLVEHLLELKRLDVNKQTSTGQTALLKAIEVDNKEVIKMLARAGANPDIGMSNGKTARQHMLAAGIRVKWKTGSV</sequence>
<dbReference type="Pfam" id="PF00023">
    <property type="entry name" value="Ank"/>
    <property type="match status" value="2"/>
</dbReference>
<proteinExistence type="predicted"/>
<dbReference type="Proteomes" id="UP000053732">
    <property type="component" value="Unassembled WGS sequence"/>
</dbReference>
<keyword evidence="6" id="KW-1185">Reference proteome</keyword>
<dbReference type="EMBL" id="HG793139">
    <property type="protein sequence ID" value="CRL21491.1"/>
    <property type="molecule type" value="Genomic_DNA"/>
</dbReference>
<dbReference type="Gene3D" id="1.25.40.20">
    <property type="entry name" value="Ankyrin repeat-containing domain"/>
    <property type="match status" value="3"/>
</dbReference>
<name>A0A0G4P589_PENC3</name>
<evidence type="ECO:0000256" key="2">
    <source>
        <dbReference type="ARBA" id="ARBA00023043"/>
    </source>
</evidence>
<evidence type="ECO:0000313" key="6">
    <source>
        <dbReference type="Proteomes" id="UP000053732"/>
    </source>
</evidence>
<dbReference type="InterPro" id="IPR001810">
    <property type="entry name" value="F-box_dom"/>
</dbReference>
<evidence type="ECO:0000313" key="5">
    <source>
        <dbReference type="EMBL" id="CRL21491.1"/>
    </source>
</evidence>
<evidence type="ECO:0000256" key="1">
    <source>
        <dbReference type="ARBA" id="ARBA00022737"/>
    </source>
</evidence>
<accession>A0A0G4P589</accession>
<reference evidence="5 6" key="1">
    <citation type="journal article" date="2014" name="Nat. Commun.">
        <title>Multiple recent horizontal transfers of a large genomic region in cheese making fungi.</title>
        <authorList>
            <person name="Cheeseman K."/>
            <person name="Ropars J."/>
            <person name="Renault P."/>
            <person name="Dupont J."/>
            <person name="Gouzy J."/>
            <person name="Branca A."/>
            <person name="Abraham A.L."/>
            <person name="Ceppi M."/>
            <person name="Conseiller E."/>
            <person name="Debuchy R."/>
            <person name="Malagnac F."/>
            <person name="Goarin A."/>
            <person name="Silar P."/>
            <person name="Lacoste S."/>
            <person name="Sallet E."/>
            <person name="Bensimon A."/>
            <person name="Giraud T."/>
            <person name="Brygoo Y."/>
        </authorList>
    </citation>
    <scope>NUCLEOTIDE SEQUENCE [LARGE SCALE GENOMIC DNA]</scope>
    <source>
        <strain evidence="6">FM 013</strain>
    </source>
</reference>
<evidence type="ECO:0000259" key="4">
    <source>
        <dbReference type="PROSITE" id="PS50181"/>
    </source>
</evidence>
<evidence type="ECO:0000256" key="3">
    <source>
        <dbReference type="PROSITE-ProRule" id="PRU00023"/>
    </source>
</evidence>
<dbReference type="PROSITE" id="PS50088">
    <property type="entry name" value="ANK_REPEAT"/>
    <property type="match status" value="2"/>
</dbReference>
<dbReference type="AlphaFoldDB" id="A0A0G4P589"/>
<dbReference type="PANTHER" id="PTHR24198:SF165">
    <property type="entry name" value="ANKYRIN REPEAT-CONTAINING PROTEIN-RELATED"/>
    <property type="match status" value="1"/>
</dbReference>
<protein>
    <submittedName>
        <fullName evidence="5">Cyclin-like F-box</fullName>
    </submittedName>
</protein>
<keyword evidence="2 3" id="KW-0040">ANK repeat</keyword>
<feature type="domain" description="F-box" evidence="4">
    <location>
        <begin position="108"/>
        <end position="154"/>
    </location>
</feature>
<organism evidence="5 6">
    <name type="scientific">Penicillium camemberti (strain FM 013)</name>
    <dbReference type="NCBI Taxonomy" id="1429867"/>
    <lineage>
        <taxon>Eukaryota</taxon>
        <taxon>Fungi</taxon>
        <taxon>Dikarya</taxon>
        <taxon>Ascomycota</taxon>
        <taxon>Pezizomycotina</taxon>
        <taxon>Eurotiomycetes</taxon>
        <taxon>Eurotiomycetidae</taxon>
        <taxon>Eurotiales</taxon>
        <taxon>Aspergillaceae</taxon>
        <taxon>Penicillium</taxon>
    </lineage>
</organism>
<feature type="repeat" description="ANK" evidence="3">
    <location>
        <begin position="336"/>
        <end position="363"/>
    </location>
</feature>
<feature type="repeat" description="ANK" evidence="3">
    <location>
        <begin position="492"/>
        <end position="524"/>
    </location>
</feature>
<dbReference type="PROSITE" id="PS50297">
    <property type="entry name" value="ANK_REP_REGION"/>
    <property type="match status" value="2"/>
</dbReference>
<keyword evidence="1" id="KW-0677">Repeat</keyword>
<dbReference type="SMART" id="SM00248">
    <property type="entry name" value="ANK"/>
    <property type="match status" value="4"/>
</dbReference>
<dbReference type="Pfam" id="PF12796">
    <property type="entry name" value="Ank_2"/>
    <property type="match status" value="1"/>
</dbReference>
<dbReference type="PANTHER" id="PTHR24198">
    <property type="entry name" value="ANKYRIN REPEAT AND PROTEIN KINASE DOMAIN-CONTAINING PROTEIN"/>
    <property type="match status" value="1"/>
</dbReference>
<dbReference type="SUPFAM" id="SSF48403">
    <property type="entry name" value="Ankyrin repeat"/>
    <property type="match status" value="1"/>
</dbReference>
<dbReference type="STRING" id="1429867.A0A0G4P589"/>
<gene>
    <name evidence="5" type="ORF">PCAMFM013_S006g000031</name>
</gene>
<dbReference type="InterPro" id="IPR002110">
    <property type="entry name" value="Ankyrin_rpt"/>
</dbReference>
<dbReference type="InterPro" id="IPR036770">
    <property type="entry name" value="Ankyrin_rpt-contain_sf"/>
</dbReference>